<dbReference type="SUPFAM" id="SSF54001">
    <property type="entry name" value="Cysteine proteinases"/>
    <property type="match status" value="1"/>
</dbReference>
<dbReference type="InterPro" id="IPR051202">
    <property type="entry name" value="Peptidase_C40"/>
</dbReference>
<accession>A0A839QE74</accession>
<sequence>MSLNEVMGRIGEIRETMASLTGYRDGASAGTAGSEARPVTLQDRIQNSTVAGGTPVAPSGIDPEAFTQALGAALGNGDAVSQLSAALNPVPVSATVQATGQAGVQSTALVPGAAPVQAVAGPVTSGSGTTGDDVVAAARKYLGVPYIWGGNNPKIGLDCSSLVQHAFKDLGVSLPRVARDQAKQGTEVPSLKQAKPGDLIVTRGGGHIGIYLGDNRMLHAPRPGENVSIRELFETDADIMTIRRIVPANAAQAASVPTGHPTGADRGLAAQRAAFEGAKT</sequence>
<dbReference type="GO" id="GO:0008234">
    <property type="term" value="F:cysteine-type peptidase activity"/>
    <property type="evidence" value="ECO:0007669"/>
    <property type="project" value="UniProtKB-KW"/>
</dbReference>
<dbReference type="Gene3D" id="3.90.1720.10">
    <property type="entry name" value="endopeptidase domain like (from Nostoc punctiforme)"/>
    <property type="match status" value="1"/>
</dbReference>
<keyword evidence="4" id="KW-0788">Thiol protease</keyword>
<keyword evidence="2" id="KW-0645">Protease</keyword>
<comment type="similarity">
    <text evidence="1">Belongs to the peptidase C40 family.</text>
</comment>
<keyword evidence="7" id="KW-1185">Reference proteome</keyword>
<dbReference type="EMBL" id="JACHVS010000001">
    <property type="protein sequence ID" value="MBB2993893.1"/>
    <property type="molecule type" value="Genomic_DNA"/>
</dbReference>
<dbReference type="AlphaFoldDB" id="A0A839QE74"/>
<comment type="caution">
    <text evidence="6">The sequence shown here is derived from an EMBL/GenBank/DDBJ whole genome shotgun (WGS) entry which is preliminary data.</text>
</comment>
<dbReference type="Proteomes" id="UP000523000">
    <property type="component" value="Unassembled WGS sequence"/>
</dbReference>
<evidence type="ECO:0000256" key="3">
    <source>
        <dbReference type="ARBA" id="ARBA00022801"/>
    </source>
</evidence>
<name>A0A839QE74_9MICC</name>
<dbReference type="InterPro" id="IPR038765">
    <property type="entry name" value="Papain-like_cys_pep_sf"/>
</dbReference>
<dbReference type="GO" id="GO:0006508">
    <property type="term" value="P:proteolysis"/>
    <property type="evidence" value="ECO:0007669"/>
    <property type="project" value="UniProtKB-KW"/>
</dbReference>
<feature type="domain" description="NlpC/P60" evidence="5">
    <location>
        <begin position="128"/>
        <end position="254"/>
    </location>
</feature>
<gene>
    <name evidence="6" type="ORF">E9229_000084</name>
</gene>
<organism evidence="6 7">
    <name type="scientific">Paeniglutamicibacter cryotolerans</name>
    <dbReference type="NCBI Taxonomy" id="670079"/>
    <lineage>
        <taxon>Bacteria</taxon>
        <taxon>Bacillati</taxon>
        <taxon>Actinomycetota</taxon>
        <taxon>Actinomycetes</taxon>
        <taxon>Micrococcales</taxon>
        <taxon>Micrococcaceae</taxon>
        <taxon>Paeniglutamicibacter</taxon>
    </lineage>
</organism>
<keyword evidence="3 6" id="KW-0378">Hydrolase</keyword>
<dbReference type="PROSITE" id="PS51935">
    <property type="entry name" value="NLPC_P60"/>
    <property type="match status" value="1"/>
</dbReference>
<dbReference type="Pfam" id="PF00877">
    <property type="entry name" value="NLPC_P60"/>
    <property type="match status" value="1"/>
</dbReference>
<evidence type="ECO:0000313" key="7">
    <source>
        <dbReference type="Proteomes" id="UP000523000"/>
    </source>
</evidence>
<protein>
    <submittedName>
        <fullName evidence="6">Cell wall-associated NlpC family hydrolase</fullName>
    </submittedName>
</protein>
<dbReference type="PANTHER" id="PTHR47053">
    <property type="entry name" value="MUREIN DD-ENDOPEPTIDASE MEPH-RELATED"/>
    <property type="match status" value="1"/>
</dbReference>
<dbReference type="RefSeq" id="WP_312855562.1">
    <property type="nucleotide sequence ID" value="NZ_BAABGK010000010.1"/>
</dbReference>
<evidence type="ECO:0000256" key="4">
    <source>
        <dbReference type="ARBA" id="ARBA00022807"/>
    </source>
</evidence>
<evidence type="ECO:0000259" key="5">
    <source>
        <dbReference type="PROSITE" id="PS51935"/>
    </source>
</evidence>
<dbReference type="PANTHER" id="PTHR47053:SF1">
    <property type="entry name" value="MUREIN DD-ENDOPEPTIDASE MEPH-RELATED"/>
    <property type="match status" value="1"/>
</dbReference>
<evidence type="ECO:0000256" key="2">
    <source>
        <dbReference type="ARBA" id="ARBA00022670"/>
    </source>
</evidence>
<proteinExistence type="inferred from homology"/>
<dbReference type="InterPro" id="IPR000064">
    <property type="entry name" value="NLP_P60_dom"/>
</dbReference>
<evidence type="ECO:0000313" key="6">
    <source>
        <dbReference type="EMBL" id="MBB2993893.1"/>
    </source>
</evidence>
<reference evidence="6 7" key="1">
    <citation type="submission" date="2020-08" db="EMBL/GenBank/DDBJ databases">
        <title>Sequencing the genomes of 1000 actinobacteria strains.</title>
        <authorList>
            <person name="Klenk H.-P."/>
        </authorList>
    </citation>
    <scope>NUCLEOTIDE SEQUENCE [LARGE SCALE GENOMIC DNA]</scope>
    <source>
        <strain evidence="6 7">DSM 22826</strain>
    </source>
</reference>
<evidence type="ECO:0000256" key="1">
    <source>
        <dbReference type="ARBA" id="ARBA00007074"/>
    </source>
</evidence>